<reference evidence="1" key="1">
    <citation type="submission" date="2023-11" db="EMBL/GenBank/DDBJ databases">
        <authorList>
            <person name="De Vega J J."/>
            <person name="De Vega J J."/>
        </authorList>
    </citation>
    <scope>NUCLEOTIDE SEQUENCE</scope>
</reference>
<name>A0AAD2JZZ9_9AGAR</name>
<sequence>MKSACASIRESIRWLPNEPSEPTDTIVLTGLHSGIFVDVRFEKEGHSLDWAFAGYRSSDGPVTIFKHCIDSRTLNPLDVVDQGTNKTLPSGTIVESGEMINPSTSLMTSYEEVWRDEEHDTGIFMRNSTSSEWRAMVGCHQLALGRTNDHFWAWQAVKGADGWKLQHSFGFDGRTTLLPDHHLDWATQQNIMLWDGDLWSVFYG</sequence>
<keyword evidence="3" id="KW-1185">Reference proteome</keyword>
<comment type="caution">
    <text evidence="1">The sequence shown here is derived from an EMBL/GenBank/DDBJ whole genome shotgun (WGS) entry which is preliminary data.</text>
</comment>
<accession>A0AAD2JZZ9</accession>
<dbReference type="EMBL" id="CAVNYO010000177">
    <property type="protein sequence ID" value="CAK5271821.1"/>
    <property type="molecule type" value="Genomic_DNA"/>
</dbReference>
<evidence type="ECO:0000313" key="1">
    <source>
        <dbReference type="EMBL" id="CAK5271044.1"/>
    </source>
</evidence>
<dbReference type="InterPro" id="IPR043047">
    <property type="entry name" value="Hri1_N_sf"/>
</dbReference>
<gene>
    <name evidence="1" type="ORF">MYCIT1_LOCUS15930</name>
    <name evidence="2" type="ORF">MYCIT1_LOCUS17150</name>
</gene>
<evidence type="ECO:0000313" key="3">
    <source>
        <dbReference type="Proteomes" id="UP001295794"/>
    </source>
</evidence>
<dbReference type="Gene3D" id="2.40.128.320">
    <property type="entry name" value="Protein HRI1, N-terminal domain"/>
    <property type="match status" value="1"/>
</dbReference>
<dbReference type="Pfam" id="PF16815">
    <property type="entry name" value="HRI1"/>
    <property type="match status" value="1"/>
</dbReference>
<dbReference type="InterPro" id="IPR031818">
    <property type="entry name" value="Hri1"/>
</dbReference>
<dbReference type="Proteomes" id="UP001295794">
    <property type="component" value="Unassembled WGS sequence"/>
</dbReference>
<protein>
    <recommendedName>
        <fullName evidence="4">Protein HRI1</fullName>
    </recommendedName>
</protein>
<proteinExistence type="predicted"/>
<dbReference type="EMBL" id="CAVNYO010000169">
    <property type="protein sequence ID" value="CAK5271044.1"/>
    <property type="molecule type" value="Genomic_DNA"/>
</dbReference>
<dbReference type="AlphaFoldDB" id="A0AAD2JZZ9"/>
<evidence type="ECO:0000313" key="2">
    <source>
        <dbReference type="EMBL" id="CAK5271821.1"/>
    </source>
</evidence>
<organism evidence="1 3">
    <name type="scientific">Mycena citricolor</name>
    <dbReference type="NCBI Taxonomy" id="2018698"/>
    <lineage>
        <taxon>Eukaryota</taxon>
        <taxon>Fungi</taxon>
        <taxon>Dikarya</taxon>
        <taxon>Basidiomycota</taxon>
        <taxon>Agaricomycotina</taxon>
        <taxon>Agaricomycetes</taxon>
        <taxon>Agaricomycetidae</taxon>
        <taxon>Agaricales</taxon>
        <taxon>Marasmiineae</taxon>
        <taxon>Mycenaceae</taxon>
        <taxon>Mycena</taxon>
    </lineage>
</organism>
<evidence type="ECO:0008006" key="4">
    <source>
        <dbReference type="Google" id="ProtNLM"/>
    </source>
</evidence>